<keyword evidence="8" id="KW-1185">Reference proteome</keyword>
<evidence type="ECO:0000256" key="3">
    <source>
        <dbReference type="ARBA" id="ARBA00012824"/>
    </source>
</evidence>
<dbReference type="PRINTS" id="PR00095">
    <property type="entry name" value="ANTSNTHASEI"/>
</dbReference>
<reference evidence="8" key="1">
    <citation type="journal article" date="2019" name="Int. J. Syst. Evol. Microbiol.">
        <title>The Global Catalogue of Microorganisms (GCM) 10K type strain sequencing project: providing services to taxonomists for standard genome sequencing and annotation.</title>
        <authorList>
            <consortium name="The Broad Institute Genomics Platform"/>
            <consortium name="The Broad Institute Genome Sequencing Center for Infectious Disease"/>
            <person name="Wu L."/>
            <person name="Ma J."/>
        </authorList>
    </citation>
    <scope>NUCLEOTIDE SEQUENCE [LARGE SCALE GENOMIC DNA]</scope>
    <source>
        <strain evidence="8">JCM 17137</strain>
    </source>
</reference>
<dbReference type="Pfam" id="PF00425">
    <property type="entry name" value="Chorismate_bind"/>
    <property type="match status" value="1"/>
</dbReference>
<dbReference type="InterPro" id="IPR005801">
    <property type="entry name" value="ADC_synthase"/>
</dbReference>
<dbReference type="RefSeq" id="WP_344967100.1">
    <property type="nucleotide sequence ID" value="NZ_BAABDD010000002.1"/>
</dbReference>
<comment type="similarity">
    <text evidence="2">Belongs to the isochorismate synthase family.</text>
</comment>
<evidence type="ECO:0000256" key="2">
    <source>
        <dbReference type="ARBA" id="ARBA00005297"/>
    </source>
</evidence>
<feature type="domain" description="Chorismate-utilising enzyme C-terminal" evidence="6">
    <location>
        <begin position="142"/>
        <end position="390"/>
    </location>
</feature>
<evidence type="ECO:0000313" key="7">
    <source>
        <dbReference type="EMBL" id="GAA3728652.1"/>
    </source>
</evidence>
<dbReference type="EC" id="5.4.4.2" evidence="3"/>
<dbReference type="SUPFAM" id="SSF56322">
    <property type="entry name" value="ADC synthase"/>
    <property type="match status" value="1"/>
</dbReference>
<evidence type="ECO:0000313" key="8">
    <source>
        <dbReference type="Proteomes" id="UP001500908"/>
    </source>
</evidence>
<comment type="caution">
    <text evidence="7">The sequence shown here is derived from an EMBL/GenBank/DDBJ whole genome shotgun (WGS) entry which is preliminary data.</text>
</comment>
<dbReference type="EMBL" id="BAABDD010000002">
    <property type="protein sequence ID" value="GAA3728652.1"/>
    <property type="molecule type" value="Genomic_DNA"/>
</dbReference>
<evidence type="ECO:0000259" key="6">
    <source>
        <dbReference type="Pfam" id="PF00425"/>
    </source>
</evidence>
<evidence type="ECO:0000256" key="5">
    <source>
        <dbReference type="ARBA" id="ARBA00041564"/>
    </source>
</evidence>
<dbReference type="NCBIfam" id="TIGR00543">
    <property type="entry name" value="isochor_syn"/>
    <property type="match status" value="1"/>
</dbReference>
<evidence type="ECO:0000256" key="4">
    <source>
        <dbReference type="ARBA" id="ARBA00023235"/>
    </source>
</evidence>
<evidence type="ECO:0000256" key="1">
    <source>
        <dbReference type="ARBA" id="ARBA00000799"/>
    </source>
</evidence>
<dbReference type="InterPro" id="IPR004561">
    <property type="entry name" value="IsoChor_synthase"/>
</dbReference>
<name>A0ABP7F1Y9_9ACTN</name>
<dbReference type="InterPro" id="IPR015890">
    <property type="entry name" value="Chorismate_C"/>
</dbReference>
<dbReference type="PANTHER" id="PTHR42839:SF2">
    <property type="entry name" value="ISOCHORISMATE SYNTHASE ENTC"/>
    <property type="match status" value="1"/>
</dbReference>
<dbReference type="Gene3D" id="3.60.120.10">
    <property type="entry name" value="Anthranilate synthase"/>
    <property type="match status" value="1"/>
</dbReference>
<dbReference type="PANTHER" id="PTHR42839">
    <property type="entry name" value="ISOCHORISMATE SYNTHASE ENTC"/>
    <property type="match status" value="1"/>
</dbReference>
<sequence length="404" mass="42531">MSLQRVAAPAAAVGELLAAYRPGSAFFSSADGAVLGEGELTVAHSLDGVADTLAAVTTPDRVRPIAIGAVPFDARSPARLVVPETVRYAVPSEGRGAADNGQARHPLQGQWRIRAVPEPTAHVRAVERGLKLLADATPGTAQLRKLVLARCLRLSRDEPVDVAQLLGNLARRDPHGFTFAVDLPRHTPDHRYDADLPRTLVGASPELLVAKRAGQAVAQPLAGSAPRSADSATDQRRAADLLASAKDRHEHALTVEAVATGLRPFCRQLRVPPEPELVKTATMWHLATRVTGELHDPATSSAELARALHPTPAICGTPTEAARDTITDIEPFDRGFYAGAVGYCDAAGDGEWVVAIRCAEVAGGNIDLFAGGGIVPESDPESELAETSAKLRTLLLALGLDQSL</sequence>
<accession>A0ABP7F1Y9</accession>
<dbReference type="Proteomes" id="UP001500908">
    <property type="component" value="Unassembled WGS sequence"/>
</dbReference>
<dbReference type="InterPro" id="IPR019999">
    <property type="entry name" value="Anth_synth_I-like"/>
</dbReference>
<keyword evidence="4" id="KW-0413">Isomerase</keyword>
<protein>
    <recommendedName>
        <fullName evidence="3">isochorismate synthase</fullName>
        <ecNumber evidence="3">5.4.4.2</ecNumber>
    </recommendedName>
    <alternativeName>
        <fullName evidence="5">Isochorismate mutase</fullName>
    </alternativeName>
</protein>
<comment type="catalytic activity">
    <reaction evidence="1">
        <text>chorismate = isochorismate</text>
        <dbReference type="Rhea" id="RHEA:18985"/>
        <dbReference type="ChEBI" id="CHEBI:29748"/>
        <dbReference type="ChEBI" id="CHEBI:29780"/>
        <dbReference type="EC" id="5.4.4.2"/>
    </reaction>
</comment>
<gene>
    <name evidence="7" type="primary">dhbC</name>
    <name evidence="7" type="ORF">GCM10022402_06630</name>
</gene>
<proteinExistence type="inferred from homology"/>
<organism evidence="7 8">
    <name type="scientific">Salinactinospora qingdaonensis</name>
    <dbReference type="NCBI Taxonomy" id="702744"/>
    <lineage>
        <taxon>Bacteria</taxon>
        <taxon>Bacillati</taxon>
        <taxon>Actinomycetota</taxon>
        <taxon>Actinomycetes</taxon>
        <taxon>Streptosporangiales</taxon>
        <taxon>Nocardiopsidaceae</taxon>
        <taxon>Salinactinospora</taxon>
    </lineage>
</organism>